<accession>A0ABQ7MP29</accession>
<proteinExistence type="predicted"/>
<protein>
    <recommendedName>
        <fullName evidence="3">Ataxin-2 C-terminal domain-containing protein</fullName>
    </recommendedName>
</protein>
<name>A0ABQ7MP29_BRACM</name>
<dbReference type="PANTHER" id="PTHR33790:SF9">
    <property type="entry name" value="POLYADENYLATE-BINDING PROTEIN-INTERACTING PROTEIN 2"/>
    <property type="match status" value="1"/>
</dbReference>
<evidence type="ECO:0000313" key="1">
    <source>
        <dbReference type="EMBL" id="KAG5400493.1"/>
    </source>
</evidence>
<dbReference type="Proteomes" id="UP000823674">
    <property type="component" value="Chromosome A04"/>
</dbReference>
<dbReference type="PANTHER" id="PTHR33790">
    <property type="entry name" value="OS05G0344200 PROTEIN"/>
    <property type="match status" value="1"/>
</dbReference>
<evidence type="ECO:0000313" key="2">
    <source>
        <dbReference type="Proteomes" id="UP000823674"/>
    </source>
</evidence>
<organism evidence="1 2">
    <name type="scientific">Brassica rapa subsp. trilocularis</name>
    <dbReference type="NCBI Taxonomy" id="1813537"/>
    <lineage>
        <taxon>Eukaryota</taxon>
        <taxon>Viridiplantae</taxon>
        <taxon>Streptophyta</taxon>
        <taxon>Embryophyta</taxon>
        <taxon>Tracheophyta</taxon>
        <taxon>Spermatophyta</taxon>
        <taxon>Magnoliopsida</taxon>
        <taxon>eudicotyledons</taxon>
        <taxon>Gunneridae</taxon>
        <taxon>Pentapetalae</taxon>
        <taxon>rosids</taxon>
        <taxon>malvids</taxon>
        <taxon>Brassicales</taxon>
        <taxon>Brassicaceae</taxon>
        <taxon>Brassiceae</taxon>
        <taxon>Brassica</taxon>
    </lineage>
</organism>
<gene>
    <name evidence="1" type="primary">A04p009910.1_BraROA</name>
    <name evidence="1" type="ORF">IGI04_015100</name>
</gene>
<dbReference type="InterPro" id="IPR040414">
    <property type="entry name" value="CID1/CID2"/>
</dbReference>
<comment type="caution">
    <text evidence="1">The sequence shown here is derived from an EMBL/GenBank/DDBJ whole genome shotgun (WGS) entry which is preliminary data.</text>
</comment>
<dbReference type="EMBL" id="JADBGQ010000004">
    <property type="protein sequence ID" value="KAG5400493.1"/>
    <property type="molecule type" value="Genomic_DNA"/>
</dbReference>
<evidence type="ECO:0008006" key="3">
    <source>
        <dbReference type="Google" id="ProtNLM"/>
    </source>
</evidence>
<sequence length="192" mass="21829">MTVRSPSSPLHLPVAHTGLPSTSFFKNSAKPFPNQKTVFSSDSERKASVIGVVKMSTVVDRSVSTLNPNAPAFDPVGFREVEDFSPKWWELVTTSKWFRDFWLSANSEEYEFSDMEDEFEELIMTSSGEAKMGGSSVRESDVGRYLKALLSMAESTKGKLYRSNVSCSAKYNQKRMNPNFYCRRNHHIYQPR</sequence>
<keyword evidence="2" id="KW-1185">Reference proteome</keyword>
<reference evidence="1 2" key="1">
    <citation type="submission" date="2021-03" db="EMBL/GenBank/DDBJ databases">
        <authorList>
            <person name="King G.J."/>
            <person name="Bancroft I."/>
            <person name="Baten A."/>
            <person name="Bloomfield J."/>
            <person name="Borpatragohain P."/>
            <person name="He Z."/>
            <person name="Irish N."/>
            <person name="Irwin J."/>
            <person name="Liu K."/>
            <person name="Mauleon R.P."/>
            <person name="Moore J."/>
            <person name="Morris R."/>
            <person name="Ostergaard L."/>
            <person name="Wang B."/>
            <person name="Wells R."/>
        </authorList>
    </citation>
    <scope>NUCLEOTIDE SEQUENCE [LARGE SCALE GENOMIC DNA]</scope>
    <source>
        <strain evidence="1">R-o-18</strain>
        <tissue evidence="1">Leaf</tissue>
    </source>
</reference>